<keyword evidence="4" id="KW-1185">Reference proteome</keyword>
<keyword evidence="2" id="KW-0732">Signal</keyword>
<evidence type="ECO:0000313" key="4">
    <source>
        <dbReference type="Proteomes" id="UP000693972"/>
    </source>
</evidence>
<dbReference type="EMBL" id="JAIMBW010000001">
    <property type="protein sequence ID" value="MBY4894644.1"/>
    <property type="molecule type" value="Genomic_DNA"/>
</dbReference>
<reference evidence="3 4" key="1">
    <citation type="submission" date="2021-07" db="EMBL/GenBank/DDBJ databases">
        <title>Karlodiniumbacter phycospheric gen. nov., sp. nov., a phycosphere bacterium isolated from karlodinium veneficum.</title>
        <authorList>
            <person name="Peng Y."/>
            <person name="Jiang L."/>
            <person name="Lee J."/>
        </authorList>
    </citation>
    <scope>NUCLEOTIDE SEQUENCE</scope>
    <source>
        <strain evidence="3 4">N5</strain>
    </source>
</reference>
<evidence type="ECO:0008006" key="5">
    <source>
        <dbReference type="Google" id="ProtNLM"/>
    </source>
</evidence>
<dbReference type="EMBL" id="CP078073">
    <property type="protein sequence ID" value="QXL87284.1"/>
    <property type="molecule type" value="Genomic_DNA"/>
</dbReference>
<keyword evidence="1" id="KW-0812">Transmembrane</keyword>
<sequence>MFKKFALILGFVAAATTVQATTVTLNLNTGYVTEGTPISQRVDLNAILADHAITSATIDLGLRDEDGGSSIDSISGFNGYRNVRNTYTPTTPSMHTAYFERTRFVYRSDPLEIAELRVFGAEIASLRSVFQDNTYLRTVGGTCVVVSATYTRCERDLERIRTTAYGFFPNRGLLTREIPTFFFDRMLRDGYLDFGVSARLGDFNVTQASLRLTLEALPAAVPLPAGAVLLLSALGLAGAAAGARRKPRA</sequence>
<keyword evidence="1" id="KW-1133">Transmembrane helix</keyword>
<protein>
    <recommendedName>
        <fullName evidence="5">Secreted protein</fullName>
    </recommendedName>
</protein>
<keyword evidence="1" id="KW-0472">Membrane</keyword>
<proteinExistence type="predicted"/>
<dbReference type="AlphaFoldDB" id="A0A975TTB9"/>
<feature type="chain" id="PRO_5037702400" description="Secreted protein" evidence="2">
    <location>
        <begin position="21"/>
        <end position="249"/>
    </location>
</feature>
<evidence type="ECO:0000256" key="2">
    <source>
        <dbReference type="SAM" id="SignalP"/>
    </source>
</evidence>
<gene>
    <name evidence="3" type="ORF">KUL25_17940</name>
</gene>
<organism evidence="3">
    <name type="scientific">Gymnodinialimonas phycosphaerae</name>
    <dbReference type="NCBI Taxonomy" id="2841589"/>
    <lineage>
        <taxon>Bacteria</taxon>
        <taxon>Pseudomonadati</taxon>
        <taxon>Pseudomonadota</taxon>
        <taxon>Alphaproteobacteria</taxon>
        <taxon>Rhodobacterales</taxon>
        <taxon>Paracoccaceae</taxon>
        <taxon>Gymnodinialimonas</taxon>
    </lineage>
</organism>
<feature type="signal peptide" evidence="2">
    <location>
        <begin position="1"/>
        <end position="20"/>
    </location>
</feature>
<evidence type="ECO:0000256" key="1">
    <source>
        <dbReference type="SAM" id="Phobius"/>
    </source>
</evidence>
<accession>A0A975TTB9</accession>
<dbReference type="RefSeq" id="WP_257894181.1">
    <property type="nucleotide sequence ID" value="NZ_JAIMBW010000001.1"/>
</dbReference>
<name>A0A975TTB9_9RHOB</name>
<evidence type="ECO:0000313" key="3">
    <source>
        <dbReference type="EMBL" id="QXL87284.1"/>
    </source>
</evidence>
<feature type="transmembrane region" description="Helical" evidence="1">
    <location>
        <begin position="221"/>
        <end position="243"/>
    </location>
</feature>
<dbReference type="Proteomes" id="UP000693972">
    <property type="component" value="Unassembled WGS sequence"/>
</dbReference>